<gene>
    <name evidence="1" type="ORF">E5358_02655</name>
</gene>
<organism evidence="1 2">
    <name type="scientific">Palleniella muris</name>
    <dbReference type="NCBI Taxonomy" id="3038145"/>
    <lineage>
        <taxon>Bacteria</taxon>
        <taxon>Pseudomonadati</taxon>
        <taxon>Bacteroidota</taxon>
        <taxon>Bacteroidia</taxon>
        <taxon>Bacteroidales</taxon>
        <taxon>Prevotellaceae</taxon>
        <taxon>Palleniella</taxon>
    </lineage>
</organism>
<comment type="caution">
    <text evidence="1">The sequence shown here is derived from an EMBL/GenBank/DDBJ whole genome shotgun (WGS) entry which is preliminary data.</text>
</comment>
<dbReference type="Proteomes" id="UP000308886">
    <property type="component" value="Unassembled WGS sequence"/>
</dbReference>
<reference evidence="1" key="1">
    <citation type="submission" date="2019-04" db="EMBL/GenBank/DDBJ databases">
        <title>Microbes associate with the intestines of laboratory mice.</title>
        <authorList>
            <person name="Navarre W."/>
            <person name="Wong E."/>
            <person name="Huang K."/>
            <person name="Tropini C."/>
            <person name="Ng K."/>
            <person name="Yu B."/>
        </authorList>
    </citation>
    <scope>NUCLEOTIDE SEQUENCE</scope>
    <source>
        <strain evidence="1">NM73_A23</strain>
    </source>
</reference>
<dbReference type="EMBL" id="SRZC01000003">
    <property type="protein sequence ID" value="TGX83564.1"/>
    <property type="molecule type" value="Genomic_DNA"/>
</dbReference>
<accession>A0AC61QT59</accession>
<name>A0AC61QT59_9BACT</name>
<sequence length="276" mass="31360">MKVSKSLYLQVFGIVVVVLALFRCACPEVAMTKTERMQKDSLAMAGGHGGASTTDTITTRDIVGNIPTATQYVHSPEPAVTYDKAFVPHPIYSVPRFKDCFPDSQAVHLSEAEKWGVKPVTNRLDAEKRMSELVYIGANPYFYVDNLKSSIPYLVPRASTLLNDIGRAYFDSLYVKGIPFHKILITSVLRTREDIGKLQKRNINATDNSCHLYGTTFDIAQNRYKTVYDPRQGFRREVQNDTLKWILSEVLRDFREAGRCYIKYEVKQGCFHVTVR</sequence>
<evidence type="ECO:0000313" key="1">
    <source>
        <dbReference type="EMBL" id="TGX83564.1"/>
    </source>
</evidence>
<proteinExistence type="predicted"/>
<protein>
    <submittedName>
        <fullName evidence="1">Uncharacterized protein</fullName>
    </submittedName>
</protein>
<keyword evidence="2" id="KW-1185">Reference proteome</keyword>
<evidence type="ECO:0000313" key="2">
    <source>
        <dbReference type="Proteomes" id="UP000308886"/>
    </source>
</evidence>